<reference evidence="2" key="1">
    <citation type="submission" date="2015-08" db="EMBL/GenBank/DDBJ databases">
        <authorList>
            <person name="Babu N.S."/>
            <person name="Beckwith C.J."/>
            <person name="Beseler K.G."/>
            <person name="Brison A."/>
            <person name="Carone J.V."/>
            <person name="Caskin T.P."/>
            <person name="Diamond M."/>
            <person name="Durham M.E."/>
            <person name="Foxe J.M."/>
            <person name="Go M."/>
            <person name="Henderson B.A."/>
            <person name="Jones I.B."/>
            <person name="McGettigan J.A."/>
            <person name="Micheletti S.J."/>
            <person name="Nasrallah M.E."/>
            <person name="Ortiz D."/>
            <person name="Piller C.R."/>
            <person name="Privatt S.R."/>
            <person name="Schneider S.L."/>
            <person name="Sharp S."/>
            <person name="Smith T.C."/>
            <person name="Stanton J.D."/>
            <person name="Ullery H.E."/>
            <person name="Wilson R.J."/>
            <person name="Serrano M.G."/>
            <person name="Buck G."/>
            <person name="Lee V."/>
            <person name="Wang Y."/>
            <person name="Carvalho R."/>
            <person name="Voegtly L."/>
            <person name="Shi R."/>
            <person name="Duckworth R."/>
            <person name="Johnson A."/>
            <person name="Loviza R."/>
            <person name="Walstead R."/>
            <person name="Shah Z."/>
            <person name="Kiflezghi M."/>
            <person name="Wade K."/>
            <person name="Ball S.L."/>
            <person name="Bradley K.W."/>
            <person name="Asai D.J."/>
            <person name="Bowman C.A."/>
            <person name="Russell D.A."/>
            <person name="Pope W.H."/>
            <person name="Jacobs-Sera D."/>
            <person name="Hendrix R.W."/>
            <person name="Hatfull G.F."/>
        </authorList>
    </citation>
    <scope>NUCLEOTIDE SEQUENCE</scope>
</reference>
<dbReference type="AlphaFoldDB" id="A0A1D1ZQ63"/>
<proteinExistence type="predicted"/>
<accession>A0A1D1ZQ63</accession>
<dbReference type="EMBL" id="GDKF01009641">
    <property type="protein sequence ID" value="JAT68981.1"/>
    <property type="molecule type" value="Transcribed_RNA"/>
</dbReference>
<protein>
    <submittedName>
        <fullName evidence="2">Uncharacterized protein</fullName>
    </submittedName>
</protein>
<sequence>MLHEDAPCPSIVSPGVDSHSDPSSPKSCQTDMERDVVLEMTETCLNGMAKVHMETASLLAEIEAMSSHTCHVLDELKARFLERMDGMRSQVMEFVEQHESEWVQISAQTLTAQRKLAKVQGMVRGLGLGAESFQMDMEGTSHALA</sequence>
<organism evidence="2">
    <name type="scientific">Auxenochlorella protothecoides</name>
    <name type="common">Green microalga</name>
    <name type="synonym">Chlorella protothecoides</name>
    <dbReference type="NCBI Taxonomy" id="3075"/>
    <lineage>
        <taxon>Eukaryota</taxon>
        <taxon>Viridiplantae</taxon>
        <taxon>Chlorophyta</taxon>
        <taxon>core chlorophytes</taxon>
        <taxon>Trebouxiophyceae</taxon>
        <taxon>Chlorellales</taxon>
        <taxon>Chlorellaceae</taxon>
        <taxon>Auxenochlorella</taxon>
    </lineage>
</organism>
<evidence type="ECO:0000313" key="2">
    <source>
        <dbReference type="EMBL" id="JAT68981.1"/>
    </source>
</evidence>
<feature type="region of interest" description="Disordered" evidence="1">
    <location>
        <begin position="1"/>
        <end position="30"/>
    </location>
</feature>
<evidence type="ECO:0000256" key="1">
    <source>
        <dbReference type="SAM" id="MobiDB-lite"/>
    </source>
</evidence>
<gene>
    <name evidence="2" type="ORF">g.67157</name>
</gene>
<feature type="compositionally biased region" description="Polar residues" evidence="1">
    <location>
        <begin position="21"/>
        <end position="30"/>
    </location>
</feature>
<name>A0A1D1ZQ63_AUXPR</name>